<dbReference type="AlphaFoldDB" id="A0A8T3UTF4"/>
<accession>A0A8T3UTF4</accession>
<evidence type="ECO:0000313" key="2">
    <source>
        <dbReference type="Proteomes" id="UP000718571"/>
    </source>
</evidence>
<name>A0A8T3UTF4_9ARCH</name>
<gene>
    <name evidence="1" type="ORF">IHE51_02325</name>
</gene>
<protein>
    <submittedName>
        <fullName evidence="1">Uncharacterized protein</fullName>
    </submittedName>
</protein>
<dbReference type="EMBL" id="JADFAR010000028">
    <property type="protein sequence ID" value="MBE5728673.1"/>
    <property type="molecule type" value="Genomic_DNA"/>
</dbReference>
<reference evidence="1 2" key="1">
    <citation type="submission" date="2020-09" db="EMBL/GenBank/DDBJ databases">
        <title>Genomic characterization of a novel Parvarchaeota family in acid mine drainage sediments.</title>
        <authorList>
            <person name="Luo Z.-H."/>
        </authorList>
    </citation>
    <scope>NUCLEOTIDE SEQUENCE [LARGE SCALE GENOMIC DNA]</scope>
    <source>
        <strain evidence="1">MAS1_bins.189</strain>
    </source>
</reference>
<evidence type="ECO:0000313" key="1">
    <source>
        <dbReference type="EMBL" id="MBE5728673.1"/>
    </source>
</evidence>
<dbReference type="Proteomes" id="UP000718571">
    <property type="component" value="Unassembled WGS sequence"/>
</dbReference>
<proteinExistence type="predicted"/>
<sequence>MEDLPKLEDCDYFKKSTINYNGESSRVFIYKLKSSKSYTFRFACPSCGFNNNFNSDLTTMKKKENGKNKEYIPIKCSKCGTEYLIEKFKVPSKVKSKV</sequence>
<organism evidence="1 2">
    <name type="scientific">Candidatus Acidifodinimicrobium mancum</name>
    <dbReference type="NCBI Taxonomy" id="2898728"/>
    <lineage>
        <taxon>Archaea</taxon>
        <taxon>Candidatus Parvarchaeota</taxon>
        <taxon>Candidatus Acidifodinimicrobiaceae</taxon>
        <taxon>Candidatus Acidifodinimicrobium</taxon>
    </lineage>
</organism>
<comment type="caution">
    <text evidence="1">The sequence shown here is derived from an EMBL/GenBank/DDBJ whole genome shotgun (WGS) entry which is preliminary data.</text>
</comment>